<evidence type="ECO:0000313" key="2">
    <source>
        <dbReference type="EMBL" id="GFH17411.1"/>
    </source>
</evidence>
<dbReference type="Proteomes" id="UP000485058">
    <property type="component" value="Unassembled WGS sequence"/>
</dbReference>
<organism evidence="2 3">
    <name type="scientific">Haematococcus lacustris</name>
    <name type="common">Green alga</name>
    <name type="synonym">Haematococcus pluvialis</name>
    <dbReference type="NCBI Taxonomy" id="44745"/>
    <lineage>
        <taxon>Eukaryota</taxon>
        <taxon>Viridiplantae</taxon>
        <taxon>Chlorophyta</taxon>
        <taxon>core chlorophytes</taxon>
        <taxon>Chlorophyceae</taxon>
        <taxon>CS clade</taxon>
        <taxon>Chlamydomonadales</taxon>
        <taxon>Haematococcaceae</taxon>
        <taxon>Haematococcus</taxon>
    </lineage>
</organism>
<proteinExistence type="predicted"/>
<gene>
    <name evidence="2" type="ORF">HaLaN_14044</name>
</gene>
<reference evidence="2 3" key="1">
    <citation type="submission" date="2020-02" db="EMBL/GenBank/DDBJ databases">
        <title>Draft genome sequence of Haematococcus lacustris strain NIES-144.</title>
        <authorList>
            <person name="Morimoto D."/>
            <person name="Nakagawa S."/>
            <person name="Yoshida T."/>
            <person name="Sawayama S."/>
        </authorList>
    </citation>
    <scope>NUCLEOTIDE SEQUENCE [LARGE SCALE GENOMIC DNA]</scope>
    <source>
        <strain evidence="2 3">NIES-144</strain>
    </source>
</reference>
<accession>A0A699Z5N5</accession>
<sequence length="201" mass="19832">MAYTWHTHGHGRLPPTALPDPSDGGAHTTVPQEAAAAGPWVACLAAACSPGLGTPYPWLAASLALATSTAPADATCSPQCAACSMLHCSPCPATCLAELAAQPWCACCACCGWLAGECWALALRLLPVWLPGCCVGPVGACGGPLLGTTSCPAPAGHAAGSRLGAQGAVPPALLGASSLQAWWACVCSAASHRAAGHSLLS</sequence>
<dbReference type="AlphaFoldDB" id="A0A699Z5N5"/>
<evidence type="ECO:0000256" key="1">
    <source>
        <dbReference type="SAM" id="MobiDB-lite"/>
    </source>
</evidence>
<comment type="caution">
    <text evidence="2">The sequence shown here is derived from an EMBL/GenBank/DDBJ whole genome shotgun (WGS) entry which is preliminary data.</text>
</comment>
<evidence type="ECO:0000313" key="3">
    <source>
        <dbReference type="Proteomes" id="UP000485058"/>
    </source>
</evidence>
<name>A0A699Z5N5_HAELA</name>
<dbReference type="EMBL" id="BLLF01001144">
    <property type="protein sequence ID" value="GFH17411.1"/>
    <property type="molecule type" value="Genomic_DNA"/>
</dbReference>
<feature type="region of interest" description="Disordered" evidence="1">
    <location>
        <begin position="1"/>
        <end position="29"/>
    </location>
</feature>
<keyword evidence="3" id="KW-1185">Reference proteome</keyword>
<protein>
    <submittedName>
        <fullName evidence="2">Uncharacterized protein</fullName>
    </submittedName>
</protein>